<name>A0A194V5H9_CYTMA</name>
<accession>A0A194V5H9</accession>
<sequence>MSAGIEGHQSEEDEYTIRVSPCKAYTRVSFSTSRVLTLHHSRALALHTSRVLALQAIKLIRLQPAAIILNKTLGIFPNEASKHHSRVLALQAVNPVRLQPAVILLNKGEYNYLALALGTIELHPDVKTLNKVSIIP</sequence>
<dbReference type="AlphaFoldDB" id="A0A194V5H9"/>
<evidence type="ECO:0000313" key="2">
    <source>
        <dbReference type="Proteomes" id="UP000078576"/>
    </source>
</evidence>
<protein>
    <submittedName>
        <fullName evidence="1">Uncharacterized protein</fullName>
    </submittedName>
</protein>
<dbReference type="Proteomes" id="UP000078576">
    <property type="component" value="Unassembled WGS sequence"/>
</dbReference>
<evidence type="ECO:0000313" key="1">
    <source>
        <dbReference type="EMBL" id="KUI59225.1"/>
    </source>
</evidence>
<keyword evidence="2" id="KW-1185">Reference proteome</keyword>
<reference evidence="2" key="1">
    <citation type="submission" date="2014-12" db="EMBL/GenBank/DDBJ databases">
        <title>Genome Sequence of Valsa Canker Pathogens Uncovers a Specific Adaption of Colonization on Woody Bark.</title>
        <authorList>
            <person name="Yin Z."/>
            <person name="Liu H."/>
            <person name="Gao X."/>
            <person name="Li Z."/>
            <person name="Song N."/>
            <person name="Ke X."/>
            <person name="Dai Q."/>
            <person name="Wu Y."/>
            <person name="Sun Y."/>
            <person name="Xu J.-R."/>
            <person name="Kang Z.K."/>
            <person name="Wang L."/>
            <person name="Huang L."/>
        </authorList>
    </citation>
    <scope>NUCLEOTIDE SEQUENCE [LARGE SCALE GENOMIC DNA]</scope>
    <source>
        <strain evidence="2">SXYL134</strain>
    </source>
</reference>
<organism evidence="1 2">
    <name type="scientific">Cytospora mali</name>
    <name type="common">Apple Valsa canker fungus</name>
    <name type="synonym">Valsa mali</name>
    <dbReference type="NCBI Taxonomy" id="578113"/>
    <lineage>
        <taxon>Eukaryota</taxon>
        <taxon>Fungi</taxon>
        <taxon>Dikarya</taxon>
        <taxon>Ascomycota</taxon>
        <taxon>Pezizomycotina</taxon>
        <taxon>Sordariomycetes</taxon>
        <taxon>Sordariomycetidae</taxon>
        <taxon>Diaporthales</taxon>
        <taxon>Cytosporaceae</taxon>
        <taxon>Cytospora</taxon>
    </lineage>
</organism>
<proteinExistence type="predicted"/>
<dbReference type="EMBL" id="KN714726">
    <property type="protein sequence ID" value="KUI59225.1"/>
    <property type="molecule type" value="Genomic_DNA"/>
</dbReference>
<gene>
    <name evidence="1" type="ORF">VP1G_11108</name>
</gene>